<dbReference type="Pfam" id="PF07690">
    <property type="entry name" value="MFS_1"/>
    <property type="match status" value="1"/>
</dbReference>
<evidence type="ECO:0000256" key="3">
    <source>
        <dbReference type="ARBA" id="ARBA00022989"/>
    </source>
</evidence>
<evidence type="ECO:0000256" key="4">
    <source>
        <dbReference type="ARBA" id="ARBA00023136"/>
    </source>
</evidence>
<dbReference type="CDD" id="cd17365">
    <property type="entry name" value="MFS_PcaK_like"/>
    <property type="match status" value="1"/>
</dbReference>
<dbReference type="EMBL" id="JAAXLS010000033">
    <property type="protein sequence ID" value="NKQ57218.1"/>
    <property type="molecule type" value="Genomic_DNA"/>
</dbReference>
<evidence type="ECO:0000256" key="5">
    <source>
        <dbReference type="SAM" id="Phobius"/>
    </source>
</evidence>
<feature type="transmembrane region" description="Helical" evidence="5">
    <location>
        <begin position="115"/>
        <end position="137"/>
    </location>
</feature>
<keyword evidence="2 5" id="KW-0812">Transmembrane</keyword>
<feature type="transmembrane region" description="Helical" evidence="5">
    <location>
        <begin position="419"/>
        <end position="437"/>
    </location>
</feature>
<proteinExistence type="predicted"/>
<dbReference type="InterPro" id="IPR011701">
    <property type="entry name" value="MFS"/>
</dbReference>
<feature type="transmembrane region" description="Helical" evidence="5">
    <location>
        <begin position="56"/>
        <end position="79"/>
    </location>
</feature>
<feature type="transmembrane region" description="Helical" evidence="5">
    <location>
        <begin position="288"/>
        <end position="315"/>
    </location>
</feature>
<dbReference type="PANTHER" id="PTHR23508">
    <property type="entry name" value="CARBOXYLIC ACID TRANSPORTER PROTEIN HOMOLOG"/>
    <property type="match status" value="1"/>
</dbReference>
<feature type="transmembrane region" description="Helical" evidence="5">
    <location>
        <begin position="322"/>
        <end position="343"/>
    </location>
</feature>
<keyword evidence="8" id="KW-1185">Reference proteome</keyword>
<accession>A0ABX1JC18</accession>
<evidence type="ECO:0000259" key="6">
    <source>
        <dbReference type="PROSITE" id="PS50850"/>
    </source>
</evidence>
<feature type="transmembrane region" description="Helical" evidence="5">
    <location>
        <begin position="149"/>
        <end position="169"/>
    </location>
</feature>
<dbReference type="RefSeq" id="WP_168520247.1">
    <property type="nucleotide sequence ID" value="NZ_JAAXLS010000033.1"/>
</dbReference>
<feature type="domain" description="Major facilitator superfamily (MFS) profile" evidence="6">
    <location>
        <begin position="25"/>
        <end position="441"/>
    </location>
</feature>
<feature type="transmembrane region" description="Helical" evidence="5">
    <location>
        <begin position="26"/>
        <end position="50"/>
    </location>
</feature>
<evidence type="ECO:0000313" key="8">
    <source>
        <dbReference type="Proteomes" id="UP000715441"/>
    </source>
</evidence>
<dbReference type="InterPro" id="IPR020846">
    <property type="entry name" value="MFS_dom"/>
</dbReference>
<feature type="transmembrane region" description="Helical" evidence="5">
    <location>
        <begin position="91"/>
        <end position="109"/>
    </location>
</feature>
<feature type="transmembrane region" description="Helical" evidence="5">
    <location>
        <begin position="175"/>
        <end position="194"/>
    </location>
</feature>
<dbReference type="PROSITE" id="PS50850">
    <property type="entry name" value="MFS"/>
    <property type="match status" value="1"/>
</dbReference>
<dbReference type="PROSITE" id="PS00217">
    <property type="entry name" value="SUGAR_TRANSPORT_2"/>
    <property type="match status" value="1"/>
</dbReference>
<dbReference type="Proteomes" id="UP000715441">
    <property type="component" value="Unassembled WGS sequence"/>
</dbReference>
<comment type="caution">
    <text evidence="7">The sequence shown here is derived from an EMBL/GenBank/DDBJ whole genome shotgun (WGS) entry which is preliminary data.</text>
</comment>
<dbReference type="InterPro" id="IPR005829">
    <property type="entry name" value="Sugar_transporter_CS"/>
</dbReference>
<evidence type="ECO:0000313" key="7">
    <source>
        <dbReference type="EMBL" id="NKQ57218.1"/>
    </source>
</evidence>
<evidence type="ECO:0000256" key="2">
    <source>
        <dbReference type="ARBA" id="ARBA00022692"/>
    </source>
</evidence>
<dbReference type="SUPFAM" id="SSF103473">
    <property type="entry name" value="MFS general substrate transporter"/>
    <property type="match status" value="1"/>
</dbReference>
<evidence type="ECO:0000256" key="1">
    <source>
        <dbReference type="ARBA" id="ARBA00004651"/>
    </source>
</evidence>
<organism evidence="7 8">
    <name type="scientific">Amycolatopsis acididurans</name>
    <dbReference type="NCBI Taxonomy" id="2724524"/>
    <lineage>
        <taxon>Bacteria</taxon>
        <taxon>Bacillati</taxon>
        <taxon>Actinomycetota</taxon>
        <taxon>Actinomycetes</taxon>
        <taxon>Pseudonocardiales</taxon>
        <taxon>Pseudonocardiaceae</taxon>
        <taxon>Amycolatopsis</taxon>
    </lineage>
</organism>
<dbReference type="PANTHER" id="PTHR23508:SF10">
    <property type="entry name" value="CARBOXYLIC ACID TRANSPORTER PROTEIN HOMOLOG"/>
    <property type="match status" value="1"/>
</dbReference>
<comment type="subcellular location">
    <subcellularLocation>
        <location evidence="1">Cell membrane</location>
        <topology evidence="1">Multi-pass membrane protein</topology>
    </subcellularLocation>
</comment>
<keyword evidence="4 5" id="KW-0472">Membrane</keyword>
<feature type="transmembrane region" description="Helical" evidence="5">
    <location>
        <begin position="393"/>
        <end position="413"/>
    </location>
</feature>
<keyword evidence="3 5" id="KW-1133">Transmembrane helix</keyword>
<feature type="transmembrane region" description="Helical" evidence="5">
    <location>
        <begin position="349"/>
        <end position="372"/>
    </location>
</feature>
<name>A0ABX1JC18_9PSEU</name>
<dbReference type="InterPro" id="IPR036259">
    <property type="entry name" value="MFS_trans_sf"/>
</dbReference>
<dbReference type="Gene3D" id="1.20.1250.20">
    <property type="entry name" value="MFS general substrate transporter like domains"/>
    <property type="match status" value="1"/>
</dbReference>
<protein>
    <submittedName>
        <fullName evidence="7">MFS transporter</fullName>
    </submittedName>
</protein>
<feature type="transmembrane region" description="Helical" evidence="5">
    <location>
        <begin position="256"/>
        <end position="276"/>
    </location>
</feature>
<sequence>MRQAQQVDVAAVIDAAPLSRLQVRTIALCIAIAVLDGFDAQAIGFAAPAISTEWHIPVAGFGLVFAAGLFGMMVGGMVFGPVADRLGRRRVVLVSTATFSVFALAHTLAPNTDVLLVLRFLCGIGLGGITPNLIALASEYSPARRRGTIVTLVVAAMSLGGFLGGFLATALIPSFGWQSVFVVGGTLPLILLAVGSRALPESIRFLVTTGRSERAATLLSRISPATEIDERTELLLPETTARRSPVRTLFVQHRGLITVLLWTVFFMNLLVIYFLLNWMPSLFKQAGLSASLALIATSLYNLGGVIGSIGIGYLADRSRSTFRLLAIGYVAAAVLIGLTAAVAGNAPLMLTAVFLVGVGISGNQTGISAVAADVYPTVARATGVGWAYGIGRIGSIIGPVVGGLLIAAGLAAITIFSLTIVPTIVAALGIVALAAAVRRRRTVESAESPATEVAGPATQSST</sequence>
<reference evidence="7 8" key="1">
    <citation type="submission" date="2020-04" db="EMBL/GenBank/DDBJ databases">
        <title>Novel species.</title>
        <authorList>
            <person name="Teo W.F.A."/>
            <person name="Lipun K."/>
            <person name="Srisuk N."/>
            <person name="Duangmal K."/>
        </authorList>
    </citation>
    <scope>NUCLEOTIDE SEQUENCE [LARGE SCALE GENOMIC DNA]</scope>
    <source>
        <strain evidence="7 8">K13G38</strain>
    </source>
</reference>
<gene>
    <name evidence="7" type="ORF">HFP15_30540</name>
</gene>